<dbReference type="InParanoid" id="A0A0D2WWR8"/>
<feature type="region of interest" description="Disordered" evidence="1">
    <location>
        <begin position="43"/>
        <end position="121"/>
    </location>
</feature>
<evidence type="ECO:0000256" key="1">
    <source>
        <dbReference type="SAM" id="MobiDB-lite"/>
    </source>
</evidence>
<feature type="compositionally biased region" description="Acidic residues" evidence="1">
    <location>
        <begin position="105"/>
        <end position="119"/>
    </location>
</feature>
<evidence type="ECO:0000313" key="2">
    <source>
        <dbReference type="EMBL" id="KJE97023.1"/>
    </source>
</evidence>
<gene>
    <name evidence="2" type="ORF">CAOG_007509</name>
</gene>
<proteinExistence type="predicted"/>
<protein>
    <submittedName>
        <fullName evidence="2">Uncharacterized protein</fullName>
    </submittedName>
</protein>
<reference evidence="3" key="1">
    <citation type="submission" date="2011-02" db="EMBL/GenBank/DDBJ databases">
        <title>The Genome Sequence of Capsaspora owczarzaki ATCC 30864.</title>
        <authorList>
            <person name="Russ C."/>
            <person name="Cuomo C."/>
            <person name="Burger G."/>
            <person name="Gray M.W."/>
            <person name="Holland P.W.H."/>
            <person name="King N."/>
            <person name="Lang F.B.F."/>
            <person name="Roger A.J."/>
            <person name="Ruiz-Trillo I."/>
            <person name="Young S.K."/>
            <person name="Zeng Q."/>
            <person name="Gargeya S."/>
            <person name="Alvarado L."/>
            <person name="Berlin A."/>
            <person name="Chapman S.B."/>
            <person name="Chen Z."/>
            <person name="Freedman E."/>
            <person name="Gellesch M."/>
            <person name="Goldberg J."/>
            <person name="Griggs A."/>
            <person name="Gujja S."/>
            <person name="Heilman E."/>
            <person name="Heiman D."/>
            <person name="Howarth C."/>
            <person name="Mehta T."/>
            <person name="Neiman D."/>
            <person name="Pearson M."/>
            <person name="Roberts A."/>
            <person name="Saif S."/>
            <person name="Shea T."/>
            <person name="Shenoy N."/>
            <person name="Sisk P."/>
            <person name="Stolte C."/>
            <person name="Sykes S."/>
            <person name="White J."/>
            <person name="Yandava C."/>
            <person name="Haas B."/>
            <person name="Nusbaum C."/>
            <person name="Birren B."/>
        </authorList>
    </citation>
    <scope>NUCLEOTIDE SEQUENCE</scope>
    <source>
        <strain evidence="3">ATCC 30864</strain>
    </source>
</reference>
<keyword evidence="3" id="KW-1185">Reference proteome</keyword>
<dbReference type="EMBL" id="KE346373">
    <property type="protein sequence ID" value="KJE97023.1"/>
    <property type="molecule type" value="Genomic_DNA"/>
</dbReference>
<name>A0A0D2WWR8_CAPO3</name>
<organism evidence="2 3">
    <name type="scientific">Capsaspora owczarzaki (strain ATCC 30864)</name>
    <dbReference type="NCBI Taxonomy" id="595528"/>
    <lineage>
        <taxon>Eukaryota</taxon>
        <taxon>Filasterea</taxon>
        <taxon>Capsaspora</taxon>
    </lineage>
</organism>
<evidence type="ECO:0000313" key="3">
    <source>
        <dbReference type="Proteomes" id="UP000008743"/>
    </source>
</evidence>
<dbReference type="Proteomes" id="UP000008743">
    <property type="component" value="Unassembled WGS sequence"/>
</dbReference>
<dbReference type="AlphaFoldDB" id="A0A0D2WWR8"/>
<sequence length="224" mass="26099">MLLCFWHQLAMGIHFPRTDAPTRETEAEVAAFRLQQRQFMGVQQHGFRHPRQPHRGPSQPLSGAETGTESSGAGSGARPAPFNGTSQFMRHMELRRRTQRMTASSDDDDDEDDDEEEDDNDRHLDWYTLRRNNETDSAADTEDVLGTASHYRRRARRMIARARSIATTAIDDEEARQAEQQARLLRLVQMYNRPWMLRRQNSRGSSQPLKYYDYFCYDYSGDEY</sequence>
<accession>A0A0D2WWR8</accession>
<feature type="compositionally biased region" description="Low complexity" evidence="1">
    <location>
        <begin position="62"/>
        <end position="72"/>
    </location>
</feature>